<reference evidence="2 3" key="1">
    <citation type="submission" date="2018-08" db="EMBL/GenBank/DDBJ databases">
        <title>Genomic Encyclopedia of Archaeal and Bacterial Type Strains, Phase II (KMG-II): from individual species to whole genera.</title>
        <authorList>
            <person name="Goeker M."/>
        </authorList>
    </citation>
    <scope>NUCLEOTIDE SEQUENCE [LARGE SCALE GENOMIC DNA]</scope>
    <source>
        <strain evidence="2 3">DSM 17099</strain>
    </source>
</reference>
<keyword evidence="1" id="KW-0732">Signal</keyword>
<dbReference type="Proteomes" id="UP000256941">
    <property type="component" value="Unassembled WGS sequence"/>
</dbReference>
<evidence type="ECO:0000313" key="3">
    <source>
        <dbReference type="Proteomes" id="UP000256941"/>
    </source>
</evidence>
<accession>A0A3D9XGM9</accession>
<dbReference type="EMBL" id="QTUJ01000003">
    <property type="protein sequence ID" value="REF68728.1"/>
    <property type="molecule type" value="Genomic_DNA"/>
</dbReference>
<sequence>MLGKLIAAVSLVSMLSIGAACAQDGTQPEQFPIRDDCANPVEPHLKEGCAFLDEILAAFIGNDAEKFADINHYPHVRITNQGTKIWDTRDDYYKDNTAEILAAKEKSERFPGWVNGRWEKRQLIQFDDSQMHFAVYFSRLPAAKPIRRRSSCAYSPACLPPAVGQGFASRNWQDYSLSSAIRPPRRVGDRQVSLVTYSGNSARLRLEALSI</sequence>
<proteinExistence type="predicted"/>
<feature type="chain" id="PRO_5017543047" evidence="1">
    <location>
        <begin position="23"/>
        <end position="211"/>
    </location>
</feature>
<gene>
    <name evidence="2" type="ORF">BDD41_3799</name>
</gene>
<dbReference type="PROSITE" id="PS51257">
    <property type="entry name" value="PROKAR_LIPOPROTEIN"/>
    <property type="match status" value="1"/>
</dbReference>
<name>A0A3D9XGM9_PARVE</name>
<protein>
    <submittedName>
        <fullName evidence="2">Uncharacterized protein</fullName>
    </submittedName>
</protein>
<organism evidence="2 3">
    <name type="scientific">Paracoccus versutus</name>
    <name type="common">Thiobacillus versutus</name>
    <dbReference type="NCBI Taxonomy" id="34007"/>
    <lineage>
        <taxon>Bacteria</taxon>
        <taxon>Pseudomonadati</taxon>
        <taxon>Pseudomonadota</taxon>
        <taxon>Alphaproteobacteria</taxon>
        <taxon>Rhodobacterales</taxon>
        <taxon>Paracoccaceae</taxon>
        <taxon>Paracoccus</taxon>
    </lineage>
</organism>
<feature type="signal peptide" evidence="1">
    <location>
        <begin position="1"/>
        <end position="22"/>
    </location>
</feature>
<dbReference type="AlphaFoldDB" id="A0A3D9XGM9"/>
<evidence type="ECO:0000256" key="1">
    <source>
        <dbReference type="SAM" id="SignalP"/>
    </source>
</evidence>
<evidence type="ECO:0000313" key="2">
    <source>
        <dbReference type="EMBL" id="REF68728.1"/>
    </source>
</evidence>
<dbReference type="RefSeq" id="WP_147304540.1">
    <property type="nucleotide sequence ID" value="NZ_CP038197.1"/>
</dbReference>
<comment type="caution">
    <text evidence="2">The sequence shown here is derived from an EMBL/GenBank/DDBJ whole genome shotgun (WGS) entry which is preliminary data.</text>
</comment>